<feature type="transmembrane region" description="Helical" evidence="1">
    <location>
        <begin position="494"/>
        <end position="518"/>
    </location>
</feature>
<reference evidence="2 3" key="1">
    <citation type="submission" date="2017-04" db="EMBL/GenBank/DDBJ databases">
        <title>Genome Sequence of the Model Brown-Rot Fungus Postia placenta SB12.</title>
        <authorList>
            <consortium name="DOE Joint Genome Institute"/>
            <person name="Gaskell J."/>
            <person name="Kersten P."/>
            <person name="Larrondo L.F."/>
            <person name="Canessa P."/>
            <person name="Martinez D."/>
            <person name="Hibbett D."/>
            <person name="Schmoll M."/>
            <person name="Kubicek C.P."/>
            <person name="Martinez A.T."/>
            <person name="Yadav J."/>
            <person name="Master E."/>
            <person name="Magnuson J.K."/>
            <person name="James T."/>
            <person name="Yaver D."/>
            <person name="Berka R."/>
            <person name="Labutti K."/>
            <person name="Lipzen A."/>
            <person name="Aerts A."/>
            <person name="Barry K."/>
            <person name="Henrissat B."/>
            <person name="Blanchette R."/>
            <person name="Grigoriev I."/>
            <person name="Cullen D."/>
        </authorList>
    </citation>
    <scope>NUCLEOTIDE SEQUENCE [LARGE SCALE GENOMIC DNA]</scope>
    <source>
        <strain evidence="2 3">MAD-698-R-SB12</strain>
    </source>
</reference>
<gene>
    <name evidence="2" type="ORF">POSPLADRAFT_1046495</name>
</gene>
<keyword evidence="1" id="KW-0472">Membrane</keyword>
<dbReference type="GeneID" id="36323996"/>
<sequence>MSLMNPKGNIGASMILDTIHLAFVTHAVYSYAILDFGDYLSISKPLCHVTISSVLPSDLEASPLYVNSDTHRGLYISAVLRILDMGHPNYFLADAEQLSLLCTVVLAVAFGAVLLNSLLATLNARRKLMEKTSRFSVSLDRLAIPSRNIATRHSRVSMNSPVLEIKIETSTESNREDVRSIASKPDWKLVEPLSSSSRTLRHLTLEAWFETYIAKRPSDLLCLDCFPHMIARATELRCIDREDTRRDEEFQWNLRNLWKVRSLRLDVDPLDYGYNIHFLNVPPVLCVLEIHDHPSPSPKVMQEIARTFPALRTLKLSQNAIWCGLCNTCNVASFKEAPVSPVIYKGGMGLPPLKHLHAVQFTIGYDTDGQSCLDHENEDWWCGECDQCIALMYPDEDFREEWIEKKKDAQPRPPSLQVVEWRFVHLDLQVPSVEAILQELYEDNDRTTYQCPYSRGLSSSVVCVDSFASNRLYGISTVQSFTYFKRFSSTDPGVLKLLILFLWILDNVHLSFIVHAVYTYAITDFGNMLAELKPLCNGYSVWLPEKVHHELERYHRQKAIANALWYSLLGMGLLCDSLPIVVRGIAQLRQVLIRRRDVHATEIAPELPAGKPECEETRDR</sequence>
<dbReference type="AlphaFoldDB" id="A0A1X6N091"/>
<dbReference type="Proteomes" id="UP000194127">
    <property type="component" value="Unassembled WGS sequence"/>
</dbReference>
<proteinExistence type="predicted"/>
<dbReference type="PANTHER" id="PTHR40465">
    <property type="entry name" value="CHROMOSOME 1, WHOLE GENOME SHOTGUN SEQUENCE"/>
    <property type="match status" value="1"/>
</dbReference>
<name>A0A1X6N091_9APHY</name>
<dbReference type="SUPFAM" id="SSF52047">
    <property type="entry name" value="RNI-like"/>
    <property type="match status" value="1"/>
</dbReference>
<dbReference type="PANTHER" id="PTHR40465:SF1">
    <property type="entry name" value="DUF6534 DOMAIN-CONTAINING PROTEIN"/>
    <property type="match status" value="1"/>
</dbReference>
<keyword evidence="1" id="KW-0812">Transmembrane</keyword>
<feature type="transmembrane region" description="Helical" evidence="1">
    <location>
        <begin position="12"/>
        <end position="34"/>
    </location>
</feature>
<evidence type="ECO:0000313" key="2">
    <source>
        <dbReference type="EMBL" id="OSX62025.1"/>
    </source>
</evidence>
<evidence type="ECO:0000313" key="3">
    <source>
        <dbReference type="Proteomes" id="UP000194127"/>
    </source>
</evidence>
<dbReference type="OrthoDB" id="3167300at2759"/>
<feature type="transmembrane region" description="Helical" evidence="1">
    <location>
        <begin position="563"/>
        <end position="586"/>
    </location>
</feature>
<evidence type="ECO:0000256" key="1">
    <source>
        <dbReference type="SAM" id="Phobius"/>
    </source>
</evidence>
<keyword evidence="1" id="KW-1133">Transmembrane helix</keyword>
<keyword evidence="3" id="KW-1185">Reference proteome</keyword>
<accession>A0A1X6N091</accession>
<dbReference type="EMBL" id="KZ110597">
    <property type="protein sequence ID" value="OSX62025.1"/>
    <property type="molecule type" value="Genomic_DNA"/>
</dbReference>
<feature type="transmembrane region" description="Helical" evidence="1">
    <location>
        <begin position="98"/>
        <end position="122"/>
    </location>
</feature>
<protein>
    <submittedName>
        <fullName evidence="2">Uncharacterized protein</fullName>
    </submittedName>
</protein>
<dbReference type="RefSeq" id="XP_024338819.1">
    <property type="nucleotide sequence ID" value="XM_024479046.1"/>
</dbReference>
<organism evidence="2 3">
    <name type="scientific">Postia placenta MAD-698-R-SB12</name>
    <dbReference type="NCBI Taxonomy" id="670580"/>
    <lineage>
        <taxon>Eukaryota</taxon>
        <taxon>Fungi</taxon>
        <taxon>Dikarya</taxon>
        <taxon>Basidiomycota</taxon>
        <taxon>Agaricomycotina</taxon>
        <taxon>Agaricomycetes</taxon>
        <taxon>Polyporales</taxon>
        <taxon>Adustoporiaceae</taxon>
        <taxon>Rhodonia</taxon>
    </lineage>
</organism>